<dbReference type="InterPro" id="IPR001128">
    <property type="entry name" value="Cyt_P450"/>
</dbReference>
<evidence type="ECO:0000256" key="6">
    <source>
        <dbReference type="ARBA" id="ARBA00023002"/>
    </source>
</evidence>
<evidence type="ECO:0000256" key="5">
    <source>
        <dbReference type="ARBA" id="ARBA00022723"/>
    </source>
</evidence>
<dbReference type="CDD" id="cd11042">
    <property type="entry name" value="CYP51-like"/>
    <property type="match status" value="1"/>
</dbReference>
<keyword evidence="9 12" id="KW-0472">Membrane</keyword>
<dbReference type="PROSITE" id="PS00086">
    <property type="entry name" value="CYTOCHROME_P450"/>
    <property type="match status" value="1"/>
</dbReference>
<accession>A0A9N9CRE8</accession>
<dbReference type="InterPro" id="IPR050529">
    <property type="entry name" value="CYP450_sterol_14alpha_dmase"/>
</dbReference>
<keyword evidence="7 10" id="KW-0408">Iron</keyword>
<evidence type="ECO:0000256" key="11">
    <source>
        <dbReference type="RuleBase" id="RU000461"/>
    </source>
</evidence>
<organism evidence="13 14">
    <name type="scientific">Paraglomus occultum</name>
    <dbReference type="NCBI Taxonomy" id="144539"/>
    <lineage>
        <taxon>Eukaryota</taxon>
        <taxon>Fungi</taxon>
        <taxon>Fungi incertae sedis</taxon>
        <taxon>Mucoromycota</taxon>
        <taxon>Glomeromycotina</taxon>
        <taxon>Glomeromycetes</taxon>
        <taxon>Paraglomerales</taxon>
        <taxon>Paraglomeraceae</taxon>
        <taxon>Paraglomus</taxon>
    </lineage>
</organism>
<keyword evidence="8 11" id="KW-0503">Monooxygenase</keyword>
<evidence type="ECO:0000256" key="3">
    <source>
        <dbReference type="ARBA" id="ARBA00010617"/>
    </source>
</evidence>
<evidence type="ECO:0000256" key="8">
    <source>
        <dbReference type="ARBA" id="ARBA00023033"/>
    </source>
</evidence>
<dbReference type="GO" id="GO:0004497">
    <property type="term" value="F:monooxygenase activity"/>
    <property type="evidence" value="ECO:0007669"/>
    <property type="project" value="UniProtKB-KW"/>
</dbReference>
<dbReference type="InterPro" id="IPR036396">
    <property type="entry name" value="Cyt_P450_sf"/>
</dbReference>
<comment type="subcellular location">
    <subcellularLocation>
        <location evidence="2">Membrane</location>
    </subcellularLocation>
</comment>
<evidence type="ECO:0000313" key="13">
    <source>
        <dbReference type="EMBL" id="CAG8611518.1"/>
    </source>
</evidence>
<keyword evidence="12" id="KW-0812">Transmembrane</keyword>
<comment type="cofactor">
    <cofactor evidence="1 10">
        <name>heme</name>
        <dbReference type="ChEBI" id="CHEBI:30413"/>
    </cofactor>
</comment>
<evidence type="ECO:0000256" key="9">
    <source>
        <dbReference type="ARBA" id="ARBA00023136"/>
    </source>
</evidence>
<keyword evidence="4 10" id="KW-0349">Heme</keyword>
<sequence>MATVKLWSSIYNSYLVPYTETIRDRIVVYEALAPYVKEASQESILFMTIGLIVTAVIVVVSLRNLMYPKQESNEPPMVPYWIPFLGSAIRVGTDPIRFYQECQEKYGKFFTITLVGRKMVTCLGAEGNNFVFNARLADASAEEAYKGLTVPVFGTGVVYDVQNSVLMEQKRFVKAGLSQENLRAYVPMIIKETLEYFERWNEPKGTDDIHEAMAELVILTASRCLLGDDVRSQMDESFAKVYSDLDGGFAPINFIFEDLPLPANRRRDQAHVKMRNFFLSIMQQRRKNKRTDTHDIMQYLLDNCEYKNGRRLSDQEAAHILIALLLAGQHTSSTTSAWALIYLAQNPEIFDALREEQIRVLGSLDAEVTFDSLKQMPILDNVVRETLRLRPPIMTMIRKVLRDLPIPGTEYVIPQGAYIQAVPMISQRDDGYFKNADKFSPFRWEDYDKQQKERDDDVVDYGWGAIHTSSAKSPYLPFGAGRHRCIGESFAYVQIKTILATFVRMFDLRLHNNKFPEVDFTTLIVTPVKPLVDYTRRDQKK</sequence>
<proteinExistence type="inferred from homology"/>
<dbReference type="PANTHER" id="PTHR24304:SF2">
    <property type="entry name" value="24-HYDROXYCHOLESTEROL 7-ALPHA-HYDROXYLASE"/>
    <property type="match status" value="1"/>
</dbReference>
<dbReference type="AlphaFoldDB" id="A0A9N9CRE8"/>
<dbReference type="GO" id="GO:0020037">
    <property type="term" value="F:heme binding"/>
    <property type="evidence" value="ECO:0007669"/>
    <property type="project" value="InterPro"/>
</dbReference>
<evidence type="ECO:0000256" key="4">
    <source>
        <dbReference type="ARBA" id="ARBA00022617"/>
    </source>
</evidence>
<comment type="caution">
    <text evidence="13">The sequence shown here is derived from an EMBL/GenBank/DDBJ whole genome shotgun (WGS) entry which is preliminary data.</text>
</comment>
<gene>
    <name evidence="13" type="ORF">POCULU_LOCUS7971</name>
</gene>
<keyword evidence="6 11" id="KW-0560">Oxidoreductase</keyword>
<dbReference type="GO" id="GO:0016020">
    <property type="term" value="C:membrane"/>
    <property type="evidence" value="ECO:0007669"/>
    <property type="project" value="UniProtKB-SubCell"/>
</dbReference>
<dbReference type="GO" id="GO:0016705">
    <property type="term" value="F:oxidoreductase activity, acting on paired donors, with incorporation or reduction of molecular oxygen"/>
    <property type="evidence" value="ECO:0007669"/>
    <property type="project" value="InterPro"/>
</dbReference>
<dbReference type="PANTHER" id="PTHR24304">
    <property type="entry name" value="CYTOCHROME P450 FAMILY 7"/>
    <property type="match status" value="1"/>
</dbReference>
<protein>
    <submittedName>
        <fullName evidence="13">3577_t:CDS:1</fullName>
    </submittedName>
</protein>
<evidence type="ECO:0000256" key="7">
    <source>
        <dbReference type="ARBA" id="ARBA00023004"/>
    </source>
</evidence>
<keyword evidence="12" id="KW-1133">Transmembrane helix</keyword>
<dbReference type="Proteomes" id="UP000789572">
    <property type="component" value="Unassembled WGS sequence"/>
</dbReference>
<dbReference type="InterPro" id="IPR017972">
    <property type="entry name" value="Cyt_P450_CS"/>
</dbReference>
<dbReference type="Gene3D" id="1.10.630.10">
    <property type="entry name" value="Cytochrome P450"/>
    <property type="match status" value="1"/>
</dbReference>
<dbReference type="PRINTS" id="PR00465">
    <property type="entry name" value="EP450IV"/>
</dbReference>
<dbReference type="SUPFAM" id="SSF48264">
    <property type="entry name" value="Cytochrome P450"/>
    <property type="match status" value="1"/>
</dbReference>
<dbReference type="InterPro" id="IPR002403">
    <property type="entry name" value="Cyt_P450_E_grp-IV"/>
</dbReference>
<evidence type="ECO:0000256" key="2">
    <source>
        <dbReference type="ARBA" id="ARBA00004370"/>
    </source>
</evidence>
<evidence type="ECO:0000313" key="14">
    <source>
        <dbReference type="Proteomes" id="UP000789572"/>
    </source>
</evidence>
<dbReference type="OrthoDB" id="1055148at2759"/>
<dbReference type="FunFam" id="1.10.630.10:FF:000033">
    <property type="entry name" value="14-alpha sterol demethylase"/>
    <property type="match status" value="1"/>
</dbReference>
<comment type="similarity">
    <text evidence="3 11">Belongs to the cytochrome P450 family.</text>
</comment>
<dbReference type="Pfam" id="PF00067">
    <property type="entry name" value="p450"/>
    <property type="match status" value="1"/>
</dbReference>
<dbReference type="GO" id="GO:0005506">
    <property type="term" value="F:iron ion binding"/>
    <property type="evidence" value="ECO:0007669"/>
    <property type="project" value="InterPro"/>
</dbReference>
<keyword evidence="5 10" id="KW-0479">Metal-binding</keyword>
<name>A0A9N9CRE8_9GLOM</name>
<feature type="transmembrane region" description="Helical" evidence="12">
    <location>
        <begin position="44"/>
        <end position="62"/>
    </location>
</feature>
<evidence type="ECO:0000256" key="1">
    <source>
        <dbReference type="ARBA" id="ARBA00001971"/>
    </source>
</evidence>
<feature type="binding site" description="axial binding residue" evidence="10">
    <location>
        <position position="485"/>
    </location>
    <ligand>
        <name>heme</name>
        <dbReference type="ChEBI" id="CHEBI:30413"/>
    </ligand>
    <ligandPart>
        <name>Fe</name>
        <dbReference type="ChEBI" id="CHEBI:18248"/>
    </ligandPart>
</feature>
<keyword evidence="14" id="KW-1185">Reference proteome</keyword>
<dbReference type="PRINTS" id="PR00385">
    <property type="entry name" value="P450"/>
</dbReference>
<evidence type="ECO:0000256" key="10">
    <source>
        <dbReference type="PIRSR" id="PIRSR602403-1"/>
    </source>
</evidence>
<reference evidence="13" key="1">
    <citation type="submission" date="2021-06" db="EMBL/GenBank/DDBJ databases">
        <authorList>
            <person name="Kallberg Y."/>
            <person name="Tangrot J."/>
            <person name="Rosling A."/>
        </authorList>
    </citation>
    <scope>NUCLEOTIDE SEQUENCE</scope>
    <source>
        <strain evidence="13">IA702</strain>
    </source>
</reference>
<dbReference type="EMBL" id="CAJVPJ010002044">
    <property type="protein sequence ID" value="CAG8611518.1"/>
    <property type="molecule type" value="Genomic_DNA"/>
</dbReference>
<evidence type="ECO:0000256" key="12">
    <source>
        <dbReference type="SAM" id="Phobius"/>
    </source>
</evidence>